<organism evidence="1 2">
    <name type="scientific">Lithospermum erythrorhizon</name>
    <name type="common">Purple gromwell</name>
    <name type="synonym">Lithospermum officinale var. erythrorhizon</name>
    <dbReference type="NCBI Taxonomy" id="34254"/>
    <lineage>
        <taxon>Eukaryota</taxon>
        <taxon>Viridiplantae</taxon>
        <taxon>Streptophyta</taxon>
        <taxon>Embryophyta</taxon>
        <taxon>Tracheophyta</taxon>
        <taxon>Spermatophyta</taxon>
        <taxon>Magnoliopsida</taxon>
        <taxon>eudicotyledons</taxon>
        <taxon>Gunneridae</taxon>
        <taxon>Pentapetalae</taxon>
        <taxon>asterids</taxon>
        <taxon>lamiids</taxon>
        <taxon>Boraginales</taxon>
        <taxon>Boraginaceae</taxon>
        <taxon>Boraginoideae</taxon>
        <taxon>Lithospermeae</taxon>
        <taxon>Lithospermum</taxon>
    </lineage>
</organism>
<dbReference type="Proteomes" id="UP001454036">
    <property type="component" value="Unassembled WGS sequence"/>
</dbReference>
<reference evidence="1 2" key="1">
    <citation type="submission" date="2024-01" db="EMBL/GenBank/DDBJ databases">
        <title>The complete chloroplast genome sequence of Lithospermum erythrorhizon: insights into the phylogenetic relationship among Boraginaceae species and the maternal lineages of purple gromwells.</title>
        <authorList>
            <person name="Okada T."/>
            <person name="Watanabe K."/>
        </authorList>
    </citation>
    <scope>NUCLEOTIDE SEQUENCE [LARGE SCALE GENOMIC DNA]</scope>
</reference>
<proteinExistence type="predicted"/>
<accession>A0AAV3NHF3</accession>
<gene>
    <name evidence="1" type="ORF">LIER_42530</name>
</gene>
<evidence type="ECO:0000313" key="1">
    <source>
        <dbReference type="EMBL" id="GAA0138358.1"/>
    </source>
</evidence>
<dbReference type="AlphaFoldDB" id="A0AAV3NHF3"/>
<comment type="caution">
    <text evidence="1">The sequence shown here is derived from an EMBL/GenBank/DDBJ whole genome shotgun (WGS) entry which is preliminary data.</text>
</comment>
<dbReference type="PANTHER" id="PTHR11439">
    <property type="entry name" value="GAG-POL-RELATED RETROTRANSPOSON"/>
    <property type="match status" value="1"/>
</dbReference>
<name>A0AAV3NHF3_LITER</name>
<dbReference type="EMBL" id="BAABME010029839">
    <property type="protein sequence ID" value="GAA0138358.1"/>
    <property type="molecule type" value="Genomic_DNA"/>
</dbReference>
<protein>
    <submittedName>
        <fullName evidence="1">Uncharacterized protein</fullName>
    </submittedName>
</protein>
<dbReference type="SUPFAM" id="SSF56672">
    <property type="entry name" value="DNA/RNA polymerases"/>
    <property type="match status" value="1"/>
</dbReference>
<dbReference type="PANTHER" id="PTHR11439:SF458">
    <property type="entry name" value="RNA-DIRECTED DNA POLYMERASE"/>
    <property type="match status" value="1"/>
</dbReference>
<dbReference type="InterPro" id="IPR043502">
    <property type="entry name" value="DNA/RNA_pol_sf"/>
</dbReference>
<keyword evidence="2" id="KW-1185">Reference proteome</keyword>
<sequence>MLVYVDDIIVTGSSSAAVQTFIAALSSAFLFRDLGWLNAKISPLLPQFPPQVGPALAEPFSDPTRYCQVVGSLQYVTLTRPDLAFAVNRFCQYIHPPQDCHWEDVKRILRYLQSTKDLGMVIRPMTILSLFCLL</sequence>
<evidence type="ECO:0000313" key="2">
    <source>
        <dbReference type="Proteomes" id="UP001454036"/>
    </source>
</evidence>